<dbReference type="EMBL" id="JBHSAM010000020">
    <property type="protein sequence ID" value="MFC4099572.1"/>
    <property type="molecule type" value="Genomic_DNA"/>
</dbReference>
<proteinExistence type="inferred from homology"/>
<dbReference type="InterPro" id="IPR002575">
    <property type="entry name" value="Aminoglycoside_PTrfase"/>
</dbReference>
<evidence type="ECO:0000313" key="4">
    <source>
        <dbReference type="Proteomes" id="UP001595715"/>
    </source>
</evidence>
<dbReference type="Pfam" id="PF01636">
    <property type="entry name" value="APH"/>
    <property type="match status" value="1"/>
</dbReference>
<feature type="domain" description="Aminoglycoside phosphotransferase" evidence="2">
    <location>
        <begin position="50"/>
        <end position="283"/>
    </location>
</feature>
<sequence>MSDESEDIEHGKKLRAMRSVIDPDSLQACLQADYDVGNWQDCILWLRGLNDTYRVRTQRGMYMLRLYRPEVGEADVRYEMELLNGLTQELAGGDTRVAAPAARRDGNFYAVLEAPEGQRIAVLFPFVDGTENALADEAACYAFGRSAGELHAAMDRVRVSQDASKRPLDVRFLVEESLERTLSYIGTRHAAAPFLRAYAETLVSRIEAAVKEGLDFGLCHGDMHGNNNAFESDGCYTHYDFEWAAPGWRAYDLAHVRVRKRQSAETKDLLWAQILGGYRSTRAFSKRDEEAVELFVLARRFWVMGLDVMFIPSDMGALDYSDEWLDGFVKEFKEAGLVPEAVL</sequence>
<reference evidence="4" key="1">
    <citation type="journal article" date="2019" name="Int. J. Syst. Evol. Microbiol.">
        <title>The Global Catalogue of Microorganisms (GCM) 10K type strain sequencing project: providing services to taxonomists for standard genome sequencing and annotation.</title>
        <authorList>
            <consortium name="The Broad Institute Genomics Platform"/>
            <consortium name="The Broad Institute Genome Sequencing Center for Infectious Disease"/>
            <person name="Wu L."/>
            <person name="Ma J."/>
        </authorList>
    </citation>
    <scope>NUCLEOTIDE SEQUENCE [LARGE SCALE GENOMIC DNA]</scope>
    <source>
        <strain evidence="4">IBRC-M 10987</strain>
    </source>
</reference>
<dbReference type="Gene3D" id="3.90.1200.10">
    <property type="match status" value="1"/>
</dbReference>
<dbReference type="RefSeq" id="WP_377718265.1">
    <property type="nucleotide sequence ID" value="NZ_JBHSAM010000020.1"/>
</dbReference>
<dbReference type="InterPro" id="IPR011009">
    <property type="entry name" value="Kinase-like_dom_sf"/>
</dbReference>
<gene>
    <name evidence="3" type="ORF">ACFOZ8_07880</name>
</gene>
<accession>A0ABV8JXA8</accession>
<dbReference type="SUPFAM" id="SSF56112">
    <property type="entry name" value="Protein kinase-like (PK-like)"/>
    <property type="match status" value="1"/>
</dbReference>
<evidence type="ECO:0000256" key="1">
    <source>
        <dbReference type="ARBA" id="ARBA00038240"/>
    </source>
</evidence>
<evidence type="ECO:0000313" key="3">
    <source>
        <dbReference type="EMBL" id="MFC4099572.1"/>
    </source>
</evidence>
<dbReference type="PANTHER" id="PTHR21064:SF6">
    <property type="entry name" value="AMINOGLYCOSIDE PHOSPHOTRANSFERASE DOMAIN-CONTAINING PROTEIN"/>
    <property type="match status" value="1"/>
</dbReference>
<comment type="similarity">
    <text evidence="1">Belongs to the pseudomonas-type ThrB family.</text>
</comment>
<dbReference type="PANTHER" id="PTHR21064">
    <property type="entry name" value="AMINOGLYCOSIDE PHOSPHOTRANSFERASE DOMAIN-CONTAINING PROTEIN-RELATED"/>
    <property type="match status" value="1"/>
</dbReference>
<dbReference type="Gene3D" id="3.30.200.20">
    <property type="entry name" value="Phosphorylase Kinase, domain 1"/>
    <property type="match status" value="1"/>
</dbReference>
<keyword evidence="4" id="KW-1185">Reference proteome</keyword>
<comment type="caution">
    <text evidence="3">The sequence shown here is derived from an EMBL/GenBank/DDBJ whole genome shotgun (WGS) entry which is preliminary data.</text>
</comment>
<organism evidence="3 4">
    <name type="scientific">Paenibacillus xanthanilyticus</name>
    <dbReference type="NCBI Taxonomy" id="1783531"/>
    <lineage>
        <taxon>Bacteria</taxon>
        <taxon>Bacillati</taxon>
        <taxon>Bacillota</taxon>
        <taxon>Bacilli</taxon>
        <taxon>Bacillales</taxon>
        <taxon>Paenibacillaceae</taxon>
        <taxon>Paenibacillus</taxon>
    </lineage>
</organism>
<evidence type="ECO:0000259" key="2">
    <source>
        <dbReference type="Pfam" id="PF01636"/>
    </source>
</evidence>
<name>A0ABV8JXA8_9BACL</name>
<dbReference type="InterPro" id="IPR050249">
    <property type="entry name" value="Pseudomonas-type_ThrB"/>
</dbReference>
<dbReference type="Proteomes" id="UP001595715">
    <property type="component" value="Unassembled WGS sequence"/>
</dbReference>
<protein>
    <submittedName>
        <fullName evidence="3">Phosphotransferase</fullName>
    </submittedName>
</protein>